<evidence type="ECO:0000256" key="2">
    <source>
        <dbReference type="SAM" id="MobiDB-lite"/>
    </source>
</evidence>
<dbReference type="EMBL" id="LGSI01000038">
    <property type="protein sequence ID" value="OCR25053.1"/>
    <property type="molecule type" value="Genomic_DNA"/>
</dbReference>
<dbReference type="CDD" id="cd06257">
    <property type="entry name" value="DnaJ"/>
    <property type="match status" value="1"/>
</dbReference>
<dbReference type="RefSeq" id="WP_065833297.1">
    <property type="nucleotide sequence ID" value="NZ_LGSI01000038.1"/>
</dbReference>
<keyword evidence="1" id="KW-0143">Chaperone</keyword>
<evidence type="ECO:0000256" key="1">
    <source>
        <dbReference type="ARBA" id="ARBA00023186"/>
    </source>
</evidence>
<evidence type="ECO:0000313" key="4">
    <source>
        <dbReference type="Proteomes" id="UP000093104"/>
    </source>
</evidence>
<feature type="region of interest" description="Disordered" evidence="2">
    <location>
        <begin position="1"/>
        <end position="23"/>
    </location>
</feature>
<name>A0A1C7Z5H2_PSESX</name>
<accession>A0A1C7Z5H2</accession>
<evidence type="ECO:0000313" key="3">
    <source>
        <dbReference type="EMBL" id="OCR25053.1"/>
    </source>
</evidence>
<reference evidence="3 4" key="1">
    <citation type="submission" date="2015-07" db="EMBL/GenBank/DDBJ databases">
        <title>Draft genome sequence of a diazotrophic, plant growth-promoting rhizobacterium of the Pseudomonas syringae complex.</title>
        <authorList>
            <person name="Patten C.L."/>
            <person name="Jeong H."/>
        </authorList>
    </citation>
    <scope>NUCLEOTIDE SEQUENCE [LARGE SCALE GENOMIC DNA]</scope>
    <source>
        <strain evidence="3 4">GR12-2</strain>
    </source>
</reference>
<comment type="caution">
    <text evidence="3">The sequence shown here is derived from an EMBL/GenBank/DDBJ whole genome shotgun (WGS) entry which is preliminary data.</text>
</comment>
<evidence type="ECO:0008006" key="5">
    <source>
        <dbReference type="Google" id="ProtNLM"/>
    </source>
</evidence>
<gene>
    <name evidence="3" type="ORF">AFK24_11175</name>
</gene>
<organism evidence="3 4">
    <name type="scientific">Pseudomonas syringae</name>
    <dbReference type="NCBI Taxonomy" id="317"/>
    <lineage>
        <taxon>Bacteria</taxon>
        <taxon>Pseudomonadati</taxon>
        <taxon>Pseudomonadota</taxon>
        <taxon>Gammaproteobacteria</taxon>
        <taxon>Pseudomonadales</taxon>
        <taxon>Pseudomonadaceae</taxon>
        <taxon>Pseudomonas</taxon>
    </lineage>
</organism>
<dbReference type="SUPFAM" id="SSF46565">
    <property type="entry name" value="Chaperone J-domain"/>
    <property type="match status" value="1"/>
</dbReference>
<dbReference type="InterPro" id="IPR001623">
    <property type="entry name" value="DnaJ_domain"/>
</dbReference>
<dbReference type="AlphaFoldDB" id="A0A1C7Z5H2"/>
<proteinExistence type="predicted"/>
<dbReference type="PATRIC" id="fig|317.243.peg.1933"/>
<dbReference type="InterPro" id="IPR036869">
    <property type="entry name" value="J_dom_sf"/>
</dbReference>
<protein>
    <recommendedName>
        <fullName evidence="5">Molecular chaperone DnaJ</fullName>
    </recommendedName>
</protein>
<sequence>MAGDRPQLSVTSQPDGPKPSSDQKRFNSLLKKIQTHRGTLEAWNSAELTYRKLWATEFTPTLEKLQGYQLELLLILDAASMRMKFNKNDLGTLDGVVCELAQTLIDDGHPQAAELKEIFTRHAGVDFDTLQEEETAQFKTFLEREYDVELDDDSATTPEELAEILFAKLSDEASEPLKQSAPWKKTTREIRQEEELTKGSQSIREIYRKLASALHPDRETDDVERNRKTALMQRVNHAYAAKDLLSLLELQLEIEQIDSDHVSNLPQGRIKHYNRVLAEQVKELEEEISLRNMIFNEQFELEPFGTTKPAGVPRKCNRKLGELKEDLFDLEYLVDELKQDAKYIKPWLRAHRETLDEWGNQDLLDDMFR</sequence>
<dbReference type="Proteomes" id="UP000093104">
    <property type="component" value="Unassembled WGS sequence"/>
</dbReference>
<dbReference type="OrthoDB" id="114754at2"/>
<dbReference type="Gene3D" id="1.10.287.110">
    <property type="entry name" value="DnaJ domain"/>
    <property type="match status" value="1"/>
</dbReference>